<keyword evidence="2" id="KW-0560">Oxidoreductase</keyword>
<dbReference type="InterPro" id="IPR057326">
    <property type="entry name" value="KR_dom"/>
</dbReference>
<proteinExistence type="inferred from homology"/>
<reference evidence="5" key="1">
    <citation type="submission" date="2009-09" db="EMBL/GenBank/DDBJ databases">
        <title>The complete chromosome of Desulfohalobium retbaense DSM 5692.</title>
        <authorList>
            <consortium name="US DOE Joint Genome Institute (JGI-PGF)"/>
            <person name="Lucas S."/>
            <person name="Copeland A."/>
            <person name="Lapidus A."/>
            <person name="Glavina del Rio T."/>
            <person name="Dalin E."/>
            <person name="Tice H."/>
            <person name="Bruce D."/>
            <person name="Goodwin L."/>
            <person name="Pitluck S."/>
            <person name="Kyrpides N."/>
            <person name="Mavromatis K."/>
            <person name="Ivanova N."/>
            <person name="Mikhailova N."/>
            <person name="Munk A.C."/>
            <person name="Brettin T."/>
            <person name="Detter J.C."/>
            <person name="Han C."/>
            <person name="Tapia R."/>
            <person name="Larimer F."/>
            <person name="Land M."/>
            <person name="Hauser L."/>
            <person name="Markowitz V."/>
            <person name="Cheng J.-F."/>
            <person name="Hugenholtz P."/>
            <person name="Woyke T."/>
            <person name="Wu D."/>
            <person name="Spring S."/>
            <person name="Klenk H.-P."/>
            <person name="Eisen J.A."/>
        </authorList>
    </citation>
    <scope>NUCLEOTIDE SEQUENCE [LARGE SCALE GENOMIC DNA]</scope>
    <source>
        <strain evidence="5">DSM 5692</strain>
    </source>
</reference>
<dbReference type="EMBL" id="CP001734">
    <property type="protein sequence ID" value="ACV69397.1"/>
    <property type="molecule type" value="Genomic_DNA"/>
</dbReference>
<gene>
    <name evidence="4" type="ordered locus">Dret_2113</name>
</gene>
<evidence type="ECO:0000256" key="2">
    <source>
        <dbReference type="ARBA" id="ARBA00023002"/>
    </source>
</evidence>
<keyword evidence="5" id="KW-1185">Reference proteome</keyword>
<evidence type="ECO:0000313" key="4">
    <source>
        <dbReference type="EMBL" id="ACV69397.1"/>
    </source>
</evidence>
<dbReference type="Pfam" id="PF00106">
    <property type="entry name" value="adh_short"/>
    <property type="match status" value="1"/>
</dbReference>
<accession>C8X4C3</accession>
<organism evidence="4 5">
    <name type="scientific">Desulfohalobium retbaense (strain ATCC 49708 / DSM 5692 / JCM 16813 / HR100)</name>
    <dbReference type="NCBI Taxonomy" id="485915"/>
    <lineage>
        <taxon>Bacteria</taxon>
        <taxon>Pseudomonadati</taxon>
        <taxon>Thermodesulfobacteriota</taxon>
        <taxon>Desulfovibrionia</taxon>
        <taxon>Desulfovibrionales</taxon>
        <taxon>Desulfohalobiaceae</taxon>
        <taxon>Desulfohalobium</taxon>
    </lineage>
</organism>
<dbReference type="PRINTS" id="PR00081">
    <property type="entry name" value="GDHRDH"/>
</dbReference>
<sequence length="249" mass="26336">MHLAQHNALILTGASHGIGRALAEQLAAARIPLVLNGRDAEALKRVLEICHDHSLQVDAVPGDIGQPATAEHLVQTALNLAPQVGGFIHAAGVLAPGPAVWELTADRVEQVLGASLVGSFHLIRACVPSMRTQGQGLAVFFGSGAAEKTQPGIAAYCAAKSGEEHLARQLATEAPELSVLVYRPGIVDTQMQTQARESQGQSADDLRRVFIPWKEKGLLISAEQSAQGLLRILHSDTPLTGQTLDIRSL</sequence>
<dbReference type="eggNOG" id="COG1028">
    <property type="taxonomic scope" value="Bacteria"/>
</dbReference>
<evidence type="ECO:0000256" key="1">
    <source>
        <dbReference type="ARBA" id="ARBA00006484"/>
    </source>
</evidence>
<dbReference type="AlphaFoldDB" id="C8X4C3"/>
<dbReference type="HOGENOM" id="CLU_010194_2_11_7"/>
<dbReference type="InterPro" id="IPR002347">
    <property type="entry name" value="SDR_fam"/>
</dbReference>
<dbReference type="KEGG" id="drt:Dret_2113"/>
<dbReference type="Gene3D" id="3.40.50.720">
    <property type="entry name" value="NAD(P)-binding Rossmann-like Domain"/>
    <property type="match status" value="1"/>
</dbReference>
<name>C8X4C3_DESRD</name>
<reference evidence="4 5" key="2">
    <citation type="journal article" date="2010" name="Stand. Genomic Sci.">
        <title>Complete genome sequence of Desulfohalobium retbaense type strain (HR(100)).</title>
        <authorList>
            <person name="Spring S."/>
            <person name="Nolan M."/>
            <person name="Lapidus A."/>
            <person name="Glavina Del Rio T."/>
            <person name="Copeland A."/>
            <person name="Tice H."/>
            <person name="Cheng J.F."/>
            <person name="Lucas S."/>
            <person name="Land M."/>
            <person name="Chen F."/>
            <person name="Bruce D."/>
            <person name="Goodwin L."/>
            <person name="Pitluck S."/>
            <person name="Ivanova N."/>
            <person name="Mavromatis K."/>
            <person name="Mikhailova N."/>
            <person name="Pati A."/>
            <person name="Chen A."/>
            <person name="Palaniappan K."/>
            <person name="Hauser L."/>
            <person name="Chang Y.J."/>
            <person name="Jeffries C.D."/>
            <person name="Munk C."/>
            <person name="Kiss H."/>
            <person name="Chain P."/>
            <person name="Han C."/>
            <person name="Brettin T."/>
            <person name="Detter J.C."/>
            <person name="Schuler E."/>
            <person name="Goker M."/>
            <person name="Rohde M."/>
            <person name="Bristow J."/>
            <person name="Eisen J.A."/>
            <person name="Markowitz V."/>
            <person name="Hugenholtz P."/>
            <person name="Kyrpides N.C."/>
            <person name="Klenk H.P."/>
        </authorList>
    </citation>
    <scope>NUCLEOTIDE SEQUENCE [LARGE SCALE GENOMIC DNA]</scope>
    <source>
        <strain evidence="4 5">DSM 5692</strain>
    </source>
</reference>
<feature type="domain" description="Ketoreductase" evidence="3">
    <location>
        <begin position="7"/>
        <end position="190"/>
    </location>
</feature>
<dbReference type="STRING" id="485915.Dret_2113"/>
<dbReference type="OrthoDB" id="335726at2"/>
<evidence type="ECO:0000313" key="5">
    <source>
        <dbReference type="Proteomes" id="UP000001052"/>
    </source>
</evidence>
<dbReference type="RefSeq" id="WP_015752538.1">
    <property type="nucleotide sequence ID" value="NC_013223.1"/>
</dbReference>
<dbReference type="SMART" id="SM00822">
    <property type="entry name" value="PKS_KR"/>
    <property type="match status" value="1"/>
</dbReference>
<comment type="similarity">
    <text evidence="1">Belongs to the short-chain dehydrogenases/reductases (SDR) family.</text>
</comment>
<dbReference type="SUPFAM" id="SSF51735">
    <property type="entry name" value="NAD(P)-binding Rossmann-fold domains"/>
    <property type="match status" value="1"/>
</dbReference>
<dbReference type="PANTHER" id="PTHR44196:SF1">
    <property type="entry name" value="DEHYDROGENASE_REDUCTASE SDR FAMILY MEMBER 7B"/>
    <property type="match status" value="1"/>
</dbReference>
<protein>
    <submittedName>
        <fullName evidence="4">Short-chain dehydrogenase/reductase SDR</fullName>
    </submittedName>
</protein>
<dbReference type="GO" id="GO:0016020">
    <property type="term" value="C:membrane"/>
    <property type="evidence" value="ECO:0007669"/>
    <property type="project" value="TreeGrafter"/>
</dbReference>
<evidence type="ECO:0000259" key="3">
    <source>
        <dbReference type="SMART" id="SM00822"/>
    </source>
</evidence>
<dbReference type="GO" id="GO:0016491">
    <property type="term" value="F:oxidoreductase activity"/>
    <property type="evidence" value="ECO:0007669"/>
    <property type="project" value="UniProtKB-KW"/>
</dbReference>
<dbReference type="PANTHER" id="PTHR44196">
    <property type="entry name" value="DEHYDROGENASE/REDUCTASE SDR FAMILY MEMBER 7B"/>
    <property type="match status" value="1"/>
</dbReference>
<dbReference type="Proteomes" id="UP000001052">
    <property type="component" value="Chromosome"/>
</dbReference>
<dbReference type="InterPro" id="IPR036291">
    <property type="entry name" value="NAD(P)-bd_dom_sf"/>
</dbReference>